<accession>A0A9Q1L0P9</accession>
<dbReference type="OrthoDB" id="1498438at2759"/>
<sequence length="289" mass="32438">MSEILGCKAFQQFVEDEDVLRVVAFDDVLVTHWQLLQLKGGLVCRCAQAGQVQAQLILAKVATQIAIMNAANNIVLMRTSQLLSARNNATDQVKPSSKAQSSNDNSFLENLLPHEPVLILMDFTSKLEEATPHLKNYLRNYCQRFKVCAAYCMLVYENVRKTEPMGAMEVGVADRGCCVSGSETFDMPLKQLRAIEAAVGEVLKATQHHTTEDTENDHRALSTFWAFFLMSCDELERRIAELKAAASSMEDYQASVLSEIEGLLFCQLTTEHHHDLHSSLPHPFRNKLY</sequence>
<comment type="caution">
    <text evidence="1">The sequence shown here is derived from an EMBL/GenBank/DDBJ whole genome shotgun (WGS) entry which is preliminary data.</text>
</comment>
<keyword evidence="2" id="KW-1185">Reference proteome</keyword>
<proteinExistence type="predicted"/>
<protein>
    <submittedName>
        <fullName evidence="1">Uncharacterized protein</fullName>
    </submittedName>
</protein>
<gene>
    <name evidence="1" type="ORF">Cgig2_006076</name>
</gene>
<reference evidence="1" key="1">
    <citation type="submission" date="2022-04" db="EMBL/GenBank/DDBJ databases">
        <title>Carnegiea gigantea Genome sequencing and assembly v2.</title>
        <authorList>
            <person name="Copetti D."/>
            <person name="Sanderson M.J."/>
            <person name="Burquez A."/>
            <person name="Wojciechowski M.F."/>
        </authorList>
    </citation>
    <scope>NUCLEOTIDE SEQUENCE</scope>
    <source>
        <strain evidence="1">SGP5-SGP5p</strain>
        <tissue evidence="1">Aerial part</tissue>
    </source>
</reference>
<dbReference type="Proteomes" id="UP001153076">
    <property type="component" value="Unassembled WGS sequence"/>
</dbReference>
<organism evidence="1 2">
    <name type="scientific">Carnegiea gigantea</name>
    <dbReference type="NCBI Taxonomy" id="171969"/>
    <lineage>
        <taxon>Eukaryota</taxon>
        <taxon>Viridiplantae</taxon>
        <taxon>Streptophyta</taxon>
        <taxon>Embryophyta</taxon>
        <taxon>Tracheophyta</taxon>
        <taxon>Spermatophyta</taxon>
        <taxon>Magnoliopsida</taxon>
        <taxon>eudicotyledons</taxon>
        <taxon>Gunneridae</taxon>
        <taxon>Pentapetalae</taxon>
        <taxon>Caryophyllales</taxon>
        <taxon>Cactineae</taxon>
        <taxon>Cactaceae</taxon>
        <taxon>Cactoideae</taxon>
        <taxon>Echinocereeae</taxon>
        <taxon>Carnegiea</taxon>
    </lineage>
</organism>
<evidence type="ECO:0000313" key="2">
    <source>
        <dbReference type="Proteomes" id="UP001153076"/>
    </source>
</evidence>
<evidence type="ECO:0000313" key="1">
    <source>
        <dbReference type="EMBL" id="KAJ8452271.1"/>
    </source>
</evidence>
<dbReference type="EMBL" id="JAKOGI010000005">
    <property type="protein sequence ID" value="KAJ8452271.1"/>
    <property type="molecule type" value="Genomic_DNA"/>
</dbReference>
<name>A0A9Q1L0P9_9CARY</name>
<dbReference type="AlphaFoldDB" id="A0A9Q1L0P9"/>